<proteinExistence type="predicted"/>
<organism evidence="1 2">
    <name type="scientific">Runella defluvii</name>
    <dbReference type="NCBI Taxonomy" id="370973"/>
    <lineage>
        <taxon>Bacteria</taxon>
        <taxon>Pseudomonadati</taxon>
        <taxon>Bacteroidota</taxon>
        <taxon>Cytophagia</taxon>
        <taxon>Cytophagales</taxon>
        <taxon>Spirosomataceae</taxon>
        <taxon>Runella</taxon>
    </lineage>
</organism>
<comment type="caution">
    <text evidence="1">The sequence shown here is derived from an EMBL/GenBank/DDBJ whole genome shotgun (WGS) entry which is preliminary data.</text>
</comment>
<evidence type="ECO:0000313" key="1">
    <source>
        <dbReference type="EMBL" id="MBB3840974.1"/>
    </source>
</evidence>
<keyword evidence="2" id="KW-1185">Reference proteome</keyword>
<sequence>MSYVLTLVYASFLSHLKSSVILNQLFENNNDL</sequence>
<evidence type="ECO:0000313" key="2">
    <source>
        <dbReference type="Proteomes" id="UP000541352"/>
    </source>
</evidence>
<accession>A0A7W6ESQ6</accession>
<dbReference type="EMBL" id="JACIBY010000013">
    <property type="protein sequence ID" value="MBB3840974.1"/>
    <property type="molecule type" value="Genomic_DNA"/>
</dbReference>
<dbReference type="Proteomes" id="UP000541352">
    <property type="component" value="Unassembled WGS sequence"/>
</dbReference>
<reference evidence="1 2" key="1">
    <citation type="submission" date="2020-08" db="EMBL/GenBank/DDBJ databases">
        <title>Genomic Encyclopedia of Type Strains, Phase IV (KMG-IV): sequencing the most valuable type-strain genomes for metagenomic binning, comparative biology and taxonomic classification.</title>
        <authorList>
            <person name="Goeker M."/>
        </authorList>
    </citation>
    <scope>NUCLEOTIDE SEQUENCE [LARGE SCALE GENOMIC DNA]</scope>
    <source>
        <strain evidence="1 2">DSM 17976</strain>
    </source>
</reference>
<protein>
    <submittedName>
        <fullName evidence="1">Uncharacterized protein</fullName>
    </submittedName>
</protein>
<dbReference type="AlphaFoldDB" id="A0A7W6ESQ6"/>
<name>A0A7W6ESQ6_9BACT</name>
<gene>
    <name evidence="1" type="ORF">FHS57_004995</name>
</gene>